<comment type="domain">
    <text evidence="6">Consists of three domains, a large central CORE domain and two small peripheral domains, NMPbind and LID, which undergo movements during catalysis. The LID domain closes over the site of phosphoryl transfer upon ATP binding. Assembling and dissambling the active center during each catalytic cycle provides an effective means to prevent ATP hydrolysis. Some bacteria have evolved a zinc-coordinating structure that stabilizes the LID domain.</text>
</comment>
<dbReference type="EMBL" id="RCCP01000008">
    <property type="protein sequence ID" value="RLJ81566.1"/>
    <property type="molecule type" value="Genomic_DNA"/>
</dbReference>
<dbReference type="GO" id="GO:0044209">
    <property type="term" value="P:AMP salvage"/>
    <property type="evidence" value="ECO:0007669"/>
    <property type="project" value="UniProtKB-UniRule"/>
</dbReference>
<comment type="caution">
    <text evidence="10">The sequence shown here is derived from an EMBL/GenBank/DDBJ whole genome shotgun (WGS) entry which is preliminary data.</text>
</comment>
<dbReference type="PANTHER" id="PTHR23359">
    <property type="entry name" value="NUCLEOTIDE KINASE"/>
    <property type="match status" value="1"/>
</dbReference>
<comment type="catalytic activity">
    <reaction evidence="6 8">
        <text>AMP + ATP = 2 ADP</text>
        <dbReference type="Rhea" id="RHEA:12973"/>
        <dbReference type="ChEBI" id="CHEBI:30616"/>
        <dbReference type="ChEBI" id="CHEBI:456215"/>
        <dbReference type="ChEBI" id="CHEBI:456216"/>
        <dbReference type="EC" id="2.7.4.3"/>
    </reaction>
</comment>
<dbReference type="UniPathway" id="UPA00588">
    <property type="reaction ID" value="UER00649"/>
</dbReference>
<gene>
    <name evidence="6" type="primary">adk</name>
    <name evidence="10" type="ORF">DFR62_3349</name>
</gene>
<feature type="binding site" evidence="6">
    <location>
        <position position="185"/>
    </location>
    <ligand>
        <name>AMP</name>
        <dbReference type="ChEBI" id="CHEBI:456215"/>
    </ligand>
</feature>
<dbReference type="GO" id="GO:0005737">
    <property type="term" value="C:cytoplasm"/>
    <property type="evidence" value="ECO:0007669"/>
    <property type="project" value="UniProtKB-SubCell"/>
</dbReference>
<dbReference type="InterPro" id="IPR027417">
    <property type="entry name" value="P-loop_NTPase"/>
</dbReference>
<dbReference type="CDD" id="cd01428">
    <property type="entry name" value="ADK"/>
    <property type="match status" value="1"/>
</dbReference>
<feature type="binding site" evidence="6">
    <location>
        <position position="167"/>
    </location>
    <ligand>
        <name>Zn(2+)</name>
        <dbReference type="ChEBI" id="CHEBI:29105"/>
        <note>structural</note>
    </ligand>
</feature>
<dbReference type="InterPro" id="IPR033690">
    <property type="entry name" value="Adenylat_kinase_CS"/>
</dbReference>
<keyword evidence="1 6" id="KW-0808">Transferase</keyword>
<accession>A0A497YEY1</accession>
<comment type="subcellular location">
    <subcellularLocation>
        <location evidence="6 8">Cytoplasm</location>
    </subcellularLocation>
</comment>
<keyword evidence="11" id="KW-1185">Reference proteome</keyword>
<feature type="binding site" evidence="6">
    <location>
        <position position="106"/>
    </location>
    <ligand>
        <name>AMP</name>
        <dbReference type="ChEBI" id="CHEBI:456215"/>
    </ligand>
</feature>
<evidence type="ECO:0000256" key="5">
    <source>
        <dbReference type="ARBA" id="ARBA00022840"/>
    </source>
</evidence>
<evidence type="ECO:0000259" key="9">
    <source>
        <dbReference type="Pfam" id="PF05191"/>
    </source>
</evidence>
<dbReference type="AlphaFoldDB" id="A0A497YEY1"/>
<evidence type="ECO:0000256" key="3">
    <source>
        <dbReference type="ARBA" id="ARBA00022741"/>
    </source>
</evidence>
<comment type="function">
    <text evidence="6">Catalyzes the reversible transfer of the terminal phosphate group between ATP and AMP. Plays an important role in cellular energy homeostasis and in adenine nucleotide metabolism.</text>
</comment>
<feature type="binding site" evidence="6">
    <location>
        <begin position="99"/>
        <end position="102"/>
    </location>
    <ligand>
        <name>AMP</name>
        <dbReference type="ChEBI" id="CHEBI:456215"/>
    </ligand>
</feature>
<feature type="binding site" evidence="6">
    <location>
        <position position="174"/>
    </location>
    <ligand>
        <name>AMP</name>
        <dbReference type="ChEBI" id="CHEBI:456215"/>
    </ligand>
</feature>
<evidence type="ECO:0000256" key="7">
    <source>
        <dbReference type="RuleBase" id="RU003330"/>
    </source>
</evidence>
<dbReference type="Proteomes" id="UP000280791">
    <property type="component" value="Unassembled WGS sequence"/>
</dbReference>
<dbReference type="Pfam" id="PF05191">
    <property type="entry name" value="ADK_lid"/>
    <property type="match status" value="1"/>
</dbReference>
<evidence type="ECO:0000256" key="4">
    <source>
        <dbReference type="ARBA" id="ARBA00022777"/>
    </source>
</evidence>
<dbReference type="NCBIfam" id="TIGR01351">
    <property type="entry name" value="adk"/>
    <property type="match status" value="1"/>
</dbReference>
<comment type="similarity">
    <text evidence="6 7">Belongs to the adenylate kinase family.</text>
</comment>
<keyword evidence="6" id="KW-0479">Metal-binding</keyword>
<reference evidence="10 11" key="1">
    <citation type="submission" date="2018-10" db="EMBL/GenBank/DDBJ databases">
        <title>Genomic Encyclopedia of Type Strains, Phase IV (KMG-IV): sequencing the most valuable type-strain genomes for metagenomic binning, comparative biology and taxonomic classification.</title>
        <authorList>
            <person name="Goeker M."/>
        </authorList>
    </citation>
    <scope>NUCLEOTIDE SEQUENCE [LARGE SCALE GENOMIC DNA]</scope>
    <source>
        <strain evidence="10 11">DSM 20549</strain>
    </source>
</reference>
<dbReference type="HAMAP" id="MF_00235">
    <property type="entry name" value="Adenylate_kinase_Adk"/>
    <property type="match status" value="1"/>
</dbReference>
<keyword evidence="6" id="KW-0862">Zinc</keyword>
<keyword evidence="2 6" id="KW-0545">Nucleotide biosynthesis</keyword>
<feature type="region of interest" description="NMP" evidence="6">
    <location>
        <begin position="44"/>
        <end position="73"/>
    </location>
</feature>
<keyword evidence="3 6" id="KW-0547">Nucleotide-binding</keyword>
<dbReference type="InterPro" id="IPR006259">
    <property type="entry name" value="Adenyl_kin_sub"/>
</dbReference>
<evidence type="ECO:0000313" key="10">
    <source>
        <dbReference type="EMBL" id="RLJ81566.1"/>
    </source>
</evidence>
<organism evidence="10 11">
    <name type="scientific">Planococcus citreus</name>
    <dbReference type="NCBI Taxonomy" id="1373"/>
    <lineage>
        <taxon>Bacteria</taxon>
        <taxon>Bacillati</taxon>
        <taxon>Bacillota</taxon>
        <taxon>Bacilli</taxon>
        <taxon>Bacillales</taxon>
        <taxon>Caryophanaceae</taxon>
        <taxon>Planococcus</taxon>
    </lineage>
</organism>
<evidence type="ECO:0000256" key="6">
    <source>
        <dbReference type="HAMAP-Rule" id="MF_00235"/>
    </source>
</evidence>
<name>A0A497YEY1_9BACL</name>
<feature type="binding site" evidence="6">
    <location>
        <position position="50"/>
    </location>
    <ligand>
        <name>AMP</name>
        <dbReference type="ChEBI" id="CHEBI:456215"/>
    </ligand>
</feature>
<dbReference type="InterPro" id="IPR007862">
    <property type="entry name" value="Adenylate_kinase_lid-dom"/>
</dbReference>
<feature type="region of interest" description="LID" evidence="6">
    <location>
        <begin position="140"/>
        <end position="177"/>
    </location>
</feature>
<comment type="caution">
    <text evidence="6">Lacks conserved residue(s) required for the propagation of feature annotation.</text>
</comment>
<sequence>MKTFLIHLSEGAKRMNIVLMGLPGAGKGTQADEIVKKYDIPHISTGDMFRAAIKGGTALGLEAKSFMDQGALVPDEVTIGIVRERLSQPDCEKGFLLDGFPRTVPQAEALESLLADLGKRIEHVVNIQVEQDELIARLTGRWICKVCGTAYHTVFNPPAVAGVCDKDGGELYQREDDKPETVTKRLEVNMQQTQPLLDFYEDKNVLTNIDGQQDIDKVFADIDALLKGDRG</sequence>
<feature type="binding site" evidence="6">
    <location>
        <position position="147"/>
    </location>
    <ligand>
        <name>Zn(2+)</name>
        <dbReference type="ChEBI" id="CHEBI:29105"/>
        <note>structural</note>
    </ligand>
</feature>
<keyword evidence="4 6" id="KW-0418">Kinase</keyword>
<dbReference type="Gene3D" id="3.40.50.300">
    <property type="entry name" value="P-loop containing nucleotide triphosphate hydrolases"/>
    <property type="match status" value="1"/>
</dbReference>
<proteinExistence type="inferred from homology"/>
<dbReference type="GO" id="GO:0004017">
    <property type="term" value="F:AMP kinase activity"/>
    <property type="evidence" value="ECO:0007669"/>
    <property type="project" value="UniProtKB-UniRule"/>
</dbReference>
<dbReference type="NCBIfam" id="NF001381">
    <property type="entry name" value="PRK00279.1-3"/>
    <property type="match status" value="1"/>
</dbReference>
<keyword evidence="5 6" id="KW-0067">ATP-binding</keyword>
<dbReference type="NCBIfam" id="NF001380">
    <property type="entry name" value="PRK00279.1-2"/>
    <property type="match status" value="1"/>
</dbReference>
<dbReference type="PROSITE" id="PS00113">
    <property type="entry name" value="ADENYLATE_KINASE"/>
    <property type="match status" value="1"/>
</dbReference>
<dbReference type="Pfam" id="PF00406">
    <property type="entry name" value="ADK"/>
    <property type="match status" value="1"/>
</dbReference>
<feature type="binding site" evidence="6">
    <location>
        <begin position="71"/>
        <end position="73"/>
    </location>
    <ligand>
        <name>AMP</name>
        <dbReference type="ChEBI" id="CHEBI:456215"/>
    </ligand>
</feature>
<dbReference type="NCBIfam" id="NF011100">
    <property type="entry name" value="PRK14527.1"/>
    <property type="match status" value="1"/>
</dbReference>
<dbReference type="GO" id="GO:0005524">
    <property type="term" value="F:ATP binding"/>
    <property type="evidence" value="ECO:0007669"/>
    <property type="project" value="UniProtKB-UniRule"/>
</dbReference>
<feature type="binding site" evidence="6">
    <location>
        <position position="144"/>
    </location>
    <ligand>
        <name>Zn(2+)</name>
        <dbReference type="ChEBI" id="CHEBI:29105"/>
        <note>structural</note>
    </ligand>
</feature>
<dbReference type="SUPFAM" id="SSF52540">
    <property type="entry name" value="P-loop containing nucleoside triphosphate hydrolases"/>
    <property type="match status" value="1"/>
</dbReference>
<feature type="domain" description="Adenylate kinase active site lid" evidence="9">
    <location>
        <begin position="141"/>
        <end position="176"/>
    </location>
</feature>
<evidence type="ECO:0000256" key="8">
    <source>
        <dbReference type="RuleBase" id="RU003331"/>
    </source>
</evidence>
<feature type="binding site" evidence="6">
    <location>
        <position position="164"/>
    </location>
    <ligand>
        <name>Zn(2+)</name>
        <dbReference type="ChEBI" id="CHEBI:29105"/>
        <note>structural</note>
    </ligand>
</feature>
<feature type="binding site" evidence="6">
    <location>
        <position position="213"/>
    </location>
    <ligand>
        <name>ATP</name>
        <dbReference type="ChEBI" id="CHEBI:30616"/>
    </ligand>
</feature>
<evidence type="ECO:0000313" key="11">
    <source>
        <dbReference type="Proteomes" id="UP000280791"/>
    </source>
</evidence>
<evidence type="ECO:0000256" key="1">
    <source>
        <dbReference type="ARBA" id="ARBA00022679"/>
    </source>
</evidence>
<keyword evidence="6" id="KW-0963">Cytoplasm</keyword>
<dbReference type="EC" id="2.7.4.3" evidence="6 8"/>
<dbReference type="InterPro" id="IPR000850">
    <property type="entry name" value="Adenylat/UMP-CMP_kin"/>
</dbReference>
<comment type="subunit">
    <text evidence="6 8">Monomer.</text>
</comment>
<dbReference type="FunFam" id="3.40.50.300:FF:000106">
    <property type="entry name" value="Adenylate kinase mitochondrial"/>
    <property type="match status" value="1"/>
</dbReference>
<evidence type="ECO:0000256" key="2">
    <source>
        <dbReference type="ARBA" id="ARBA00022727"/>
    </source>
</evidence>
<feature type="binding site" evidence="6">
    <location>
        <position position="141"/>
    </location>
    <ligand>
        <name>ATP</name>
        <dbReference type="ChEBI" id="CHEBI:30616"/>
    </ligand>
</feature>
<feature type="binding site" evidence="6">
    <location>
        <begin position="24"/>
        <end position="29"/>
    </location>
    <ligand>
        <name>ATP</name>
        <dbReference type="ChEBI" id="CHEBI:30616"/>
    </ligand>
</feature>
<comment type="pathway">
    <text evidence="6">Purine metabolism; AMP biosynthesis via salvage pathway; AMP from ADP: step 1/1.</text>
</comment>
<protein>
    <recommendedName>
        <fullName evidence="6 8">Adenylate kinase</fullName>
        <shortName evidence="6">AK</shortName>
        <ecNumber evidence="6 8">2.7.4.3</ecNumber>
    </recommendedName>
    <alternativeName>
        <fullName evidence="6">ATP-AMP transphosphorylase</fullName>
    </alternativeName>
    <alternativeName>
        <fullName evidence="6">ATP:AMP phosphotransferase</fullName>
    </alternativeName>
    <alternativeName>
        <fullName evidence="6">Adenylate monophosphate kinase</fullName>
    </alternativeName>
</protein>
<feature type="binding site" evidence="6">
    <location>
        <position position="45"/>
    </location>
    <ligand>
        <name>AMP</name>
        <dbReference type="ChEBI" id="CHEBI:456215"/>
    </ligand>
</feature>
<dbReference type="PRINTS" id="PR00094">
    <property type="entry name" value="ADENYLTKNASE"/>
</dbReference>
<dbReference type="GO" id="GO:0008270">
    <property type="term" value="F:zinc ion binding"/>
    <property type="evidence" value="ECO:0007669"/>
    <property type="project" value="UniProtKB-UniRule"/>
</dbReference>